<dbReference type="Pfam" id="PF19502">
    <property type="entry name" value="DUF6036"/>
    <property type="match status" value="1"/>
</dbReference>
<reference evidence="2 3" key="1">
    <citation type="submission" date="2018-01" db="EMBL/GenBank/DDBJ databases">
        <authorList>
            <person name="Clerissi C."/>
        </authorList>
    </citation>
    <scope>NUCLEOTIDE SEQUENCE [LARGE SCALE GENOMIC DNA]</scope>
    <source>
        <strain evidence="2">Cupriavidus taiwanensis STM 6082</strain>
    </source>
</reference>
<feature type="domain" description="DUF6036" evidence="1">
    <location>
        <begin position="71"/>
        <end position="189"/>
    </location>
</feature>
<protein>
    <recommendedName>
        <fullName evidence="1">DUF6036 domain-containing protein</fullName>
    </recommendedName>
</protein>
<dbReference type="EMBL" id="OFTC01000037">
    <property type="protein sequence ID" value="SOZ39209.1"/>
    <property type="molecule type" value="Genomic_DNA"/>
</dbReference>
<evidence type="ECO:0000259" key="1">
    <source>
        <dbReference type="Pfam" id="PF19502"/>
    </source>
</evidence>
<dbReference type="Proteomes" id="UP000256710">
    <property type="component" value="Unassembled WGS sequence"/>
</dbReference>
<keyword evidence="3" id="KW-1185">Reference proteome</keyword>
<name>A0ABY1V9Q7_9BURK</name>
<accession>A0ABY1V9Q7</accession>
<dbReference type="InterPro" id="IPR045792">
    <property type="entry name" value="DUF6036"/>
</dbReference>
<evidence type="ECO:0000313" key="2">
    <source>
        <dbReference type="EMBL" id="SOZ39209.1"/>
    </source>
</evidence>
<sequence>MGSYSCKQVVAQSAWPNSACSRAAPSVSAAHAFTRCHSARSASTGSGVEKRRCPGGPGMKREDLEHIIRAAADITNEYEFVVVGSQSILGPIPNPPAVFTMSAEADIYPLNATHKADAIDAAIGEGSRFHETYGYYAQGVGPETACLPAGWESRLQRIQTAGTNGRVGYCLDLVDLFMAKAAADRDKDRVFCMALIQHGYVLPRTAISRVDDMPIDRAAQGRLRARIKRWTKALLDQGHATPADDA</sequence>
<gene>
    <name evidence="2" type="ORF">CBM2605_B140035</name>
</gene>
<proteinExistence type="predicted"/>
<organism evidence="2 3">
    <name type="scientific">Cupriavidus neocaledonicus</name>
    <dbReference type="NCBI Taxonomy" id="1040979"/>
    <lineage>
        <taxon>Bacteria</taxon>
        <taxon>Pseudomonadati</taxon>
        <taxon>Pseudomonadota</taxon>
        <taxon>Betaproteobacteria</taxon>
        <taxon>Burkholderiales</taxon>
        <taxon>Burkholderiaceae</taxon>
        <taxon>Cupriavidus</taxon>
    </lineage>
</organism>
<comment type="caution">
    <text evidence="2">The sequence shown here is derived from an EMBL/GenBank/DDBJ whole genome shotgun (WGS) entry which is preliminary data.</text>
</comment>
<evidence type="ECO:0000313" key="3">
    <source>
        <dbReference type="Proteomes" id="UP000256710"/>
    </source>
</evidence>